<evidence type="ECO:0000313" key="1">
    <source>
        <dbReference type="EMBL" id="MXR36008.1"/>
    </source>
</evidence>
<dbReference type="PANTHER" id="PTHR38784">
    <property type="entry name" value="SUCROSE PHOSPHORYLASE"/>
    <property type="match status" value="1"/>
</dbReference>
<dbReference type="PIRSF" id="PIRSF011484">
    <property type="entry name" value="YaeQ"/>
    <property type="match status" value="1"/>
</dbReference>
<keyword evidence="2" id="KW-1185">Reference proteome</keyword>
<organism evidence="1 2">
    <name type="scientific">Craterilacuibacter sinensis</name>
    <dbReference type="NCBI Taxonomy" id="2686017"/>
    <lineage>
        <taxon>Bacteria</taxon>
        <taxon>Pseudomonadati</taxon>
        <taxon>Pseudomonadota</taxon>
        <taxon>Betaproteobacteria</taxon>
        <taxon>Neisseriales</taxon>
        <taxon>Neisseriaceae</taxon>
        <taxon>Craterilacuibacter</taxon>
    </lineage>
</organism>
<comment type="caution">
    <text evidence="1">The sequence shown here is derived from an EMBL/GenBank/DDBJ whole genome shotgun (WGS) entry which is preliminary data.</text>
</comment>
<dbReference type="Pfam" id="PF07152">
    <property type="entry name" value="YaeQ"/>
    <property type="match status" value="1"/>
</dbReference>
<gene>
    <name evidence="1" type="ORF">GQF02_03335</name>
</gene>
<proteinExistence type="predicted"/>
<dbReference type="AlphaFoldDB" id="A0A845BL98"/>
<dbReference type="InterPro" id="IPR038590">
    <property type="entry name" value="YaeQ_sf"/>
</dbReference>
<sequence length="183" mass="20507">MALKSTIYKADVNVSDMDRGYYASHNLTLACHPSETLERMMLRIAVFALHASEMLAFTKGISADDEPDIWQKNYSDEIELWLELGEPDEKRVRKACGRADAVWIYCYGARSAEIWWPQLESKAGRFDNLTVVAIAPDTLAELAAMAERSMQLSATIQDGQMWLSNGTHNVLVEGHVLKPASRS</sequence>
<dbReference type="InterPro" id="IPR009822">
    <property type="entry name" value="YaeQ"/>
</dbReference>
<dbReference type="SUPFAM" id="SSF52980">
    <property type="entry name" value="Restriction endonuclease-like"/>
    <property type="match status" value="1"/>
</dbReference>
<accession>A0A845BL98</accession>
<dbReference type="CDD" id="cd22368">
    <property type="entry name" value="YaeQ-like"/>
    <property type="match status" value="1"/>
</dbReference>
<evidence type="ECO:0000313" key="2">
    <source>
        <dbReference type="Proteomes" id="UP000467214"/>
    </source>
</evidence>
<reference evidence="1 2" key="1">
    <citation type="submission" date="2019-12" db="EMBL/GenBank/DDBJ databases">
        <title>Neisseriaceae gen. nov. sp. Genome sequencing and assembly.</title>
        <authorList>
            <person name="Liu Z."/>
            <person name="Li A."/>
        </authorList>
    </citation>
    <scope>NUCLEOTIDE SEQUENCE [LARGE SCALE GENOMIC DNA]</scope>
    <source>
        <strain evidence="1 2">B2N2-7</strain>
    </source>
</reference>
<dbReference type="SMART" id="SM01322">
    <property type="entry name" value="YaeQ"/>
    <property type="match status" value="1"/>
</dbReference>
<dbReference type="Proteomes" id="UP000467214">
    <property type="component" value="Unassembled WGS sequence"/>
</dbReference>
<evidence type="ECO:0008006" key="3">
    <source>
        <dbReference type="Google" id="ProtNLM"/>
    </source>
</evidence>
<dbReference type="Gene3D" id="3.10.640.10">
    <property type="entry name" value="Restriction endonuclease-like alpha-beta roll domain"/>
    <property type="match status" value="1"/>
</dbReference>
<dbReference type="EMBL" id="WSSB01000002">
    <property type="protein sequence ID" value="MXR36008.1"/>
    <property type="molecule type" value="Genomic_DNA"/>
</dbReference>
<dbReference type="PROSITE" id="PS51257">
    <property type="entry name" value="PROKAR_LIPOPROTEIN"/>
    <property type="match status" value="1"/>
</dbReference>
<dbReference type="InterPro" id="IPR011335">
    <property type="entry name" value="Restrct_endonuc-II-like"/>
</dbReference>
<dbReference type="PANTHER" id="PTHR38784:SF1">
    <property type="entry name" value="SUCROSE PHOSPHORYLASE"/>
    <property type="match status" value="1"/>
</dbReference>
<protein>
    <recommendedName>
        <fullName evidence="3">YaeQ family protein</fullName>
    </recommendedName>
</protein>
<name>A0A845BL98_9NEIS</name>
<dbReference type="RefSeq" id="WP_124735022.1">
    <property type="nucleotide sequence ID" value="NZ_WSSB01000002.1"/>
</dbReference>